<evidence type="ECO:0000313" key="4">
    <source>
        <dbReference type="EMBL" id="BBY94799.1"/>
    </source>
</evidence>
<dbReference type="GO" id="GO:0006654">
    <property type="term" value="P:phosphatidic acid biosynthetic process"/>
    <property type="evidence" value="ECO:0007669"/>
    <property type="project" value="TreeGrafter"/>
</dbReference>
<dbReference type="SMART" id="SM00563">
    <property type="entry name" value="PlsC"/>
    <property type="match status" value="1"/>
</dbReference>
<dbReference type="PANTHER" id="PTHR10434:SF11">
    <property type="entry name" value="1-ACYL-SN-GLYCEROL-3-PHOSPHATE ACYLTRANSFERASE"/>
    <property type="match status" value="1"/>
</dbReference>
<dbReference type="Proteomes" id="UP000465785">
    <property type="component" value="Chromosome"/>
</dbReference>
<proteinExistence type="predicted"/>
<evidence type="ECO:0000313" key="5">
    <source>
        <dbReference type="Proteomes" id="UP000465785"/>
    </source>
</evidence>
<evidence type="ECO:0000256" key="2">
    <source>
        <dbReference type="ARBA" id="ARBA00023315"/>
    </source>
</evidence>
<dbReference type="AlphaFoldDB" id="A0A9W4BMA3"/>
<dbReference type="EMBL" id="AP022601">
    <property type="protein sequence ID" value="BBY94799.1"/>
    <property type="molecule type" value="Genomic_DNA"/>
</dbReference>
<dbReference type="Pfam" id="PF01553">
    <property type="entry name" value="Acyltransferase"/>
    <property type="match status" value="1"/>
</dbReference>
<name>A0A9W4BMA3_9MYCO</name>
<dbReference type="InterPro" id="IPR002123">
    <property type="entry name" value="Plipid/glycerol_acylTrfase"/>
</dbReference>
<evidence type="ECO:0000259" key="3">
    <source>
        <dbReference type="SMART" id="SM00563"/>
    </source>
</evidence>
<dbReference type="CDD" id="cd07989">
    <property type="entry name" value="LPLAT_AGPAT-like"/>
    <property type="match status" value="1"/>
</dbReference>
<gene>
    <name evidence="4" type="ORF">MGALJ_44680</name>
</gene>
<keyword evidence="2" id="KW-0012">Acyltransferase</keyword>
<evidence type="ECO:0000256" key="1">
    <source>
        <dbReference type="ARBA" id="ARBA00022679"/>
    </source>
</evidence>
<keyword evidence="5" id="KW-1185">Reference proteome</keyword>
<reference evidence="4 5" key="1">
    <citation type="journal article" date="2019" name="Emerg. Microbes Infect.">
        <title>Comprehensive subspecies identification of 175 nontuberculous mycobacteria species based on 7547 genomic profiles.</title>
        <authorList>
            <person name="Matsumoto Y."/>
            <person name="Kinjo T."/>
            <person name="Motooka D."/>
            <person name="Nabeya D."/>
            <person name="Jung N."/>
            <person name="Uechi K."/>
            <person name="Horii T."/>
            <person name="Iida T."/>
            <person name="Fujita J."/>
            <person name="Nakamura S."/>
        </authorList>
    </citation>
    <scope>NUCLEOTIDE SEQUENCE [LARGE SCALE GENOMIC DNA]</scope>
    <source>
        <strain evidence="4 5">JCM 6399</strain>
    </source>
</reference>
<dbReference type="KEGG" id="mgau:MGALJ_44680"/>
<sequence>MNTLRALNPWYMPGLGDYLHRSAMQGHTPELFNNLAILLNAAPATVPWIEAACVVGLLLVAIHRLMRTGRIAAAFRHYLWRTVVGCSGGLTVIGRWRHEGGCILVANHSSHADTAVLLAALPPKAKPVFVAAADYWFDVPVRRFVLTNLAGGLPVRRSGGSSYAALVAAVKPALAAGRTVVIYPEGTRSTDGNIGEFRSGAIHLAKECGVPVIPVALLGTADVLPKGGRLTPSPMEVRIGEPMDPAAIAAQDLRREVLALRNGRRTRTNTGTLRLVQDRLAVAQREPQRASMASAA</sequence>
<protein>
    <recommendedName>
        <fullName evidence="3">Phospholipid/glycerol acyltransferase domain-containing protein</fullName>
    </recommendedName>
</protein>
<dbReference type="RefSeq" id="WP_232076256.1">
    <property type="nucleotide sequence ID" value="NZ_AP022601.1"/>
</dbReference>
<keyword evidence="1" id="KW-0808">Transferase</keyword>
<accession>A0A9W4BMA3</accession>
<feature type="domain" description="Phospholipid/glycerol acyltransferase" evidence="3">
    <location>
        <begin position="102"/>
        <end position="220"/>
    </location>
</feature>
<dbReference type="PANTHER" id="PTHR10434">
    <property type="entry name" value="1-ACYL-SN-GLYCEROL-3-PHOSPHATE ACYLTRANSFERASE"/>
    <property type="match status" value="1"/>
</dbReference>
<organism evidence="4 5">
    <name type="scientific">Mycobacterium gallinarum</name>
    <dbReference type="NCBI Taxonomy" id="39689"/>
    <lineage>
        <taxon>Bacteria</taxon>
        <taxon>Bacillati</taxon>
        <taxon>Actinomycetota</taxon>
        <taxon>Actinomycetes</taxon>
        <taxon>Mycobacteriales</taxon>
        <taxon>Mycobacteriaceae</taxon>
        <taxon>Mycobacterium</taxon>
    </lineage>
</organism>
<dbReference type="GO" id="GO:0003841">
    <property type="term" value="F:1-acylglycerol-3-phosphate O-acyltransferase activity"/>
    <property type="evidence" value="ECO:0007669"/>
    <property type="project" value="TreeGrafter"/>
</dbReference>
<dbReference type="SUPFAM" id="SSF69593">
    <property type="entry name" value="Glycerol-3-phosphate (1)-acyltransferase"/>
    <property type="match status" value="1"/>
</dbReference>